<gene>
    <name evidence="2" type="ORF">ACFQFQ_07325</name>
</gene>
<evidence type="ECO:0000313" key="3">
    <source>
        <dbReference type="Proteomes" id="UP001596353"/>
    </source>
</evidence>
<dbReference type="EMBL" id="JBHSWG010000001">
    <property type="protein sequence ID" value="MFC6759345.1"/>
    <property type="molecule type" value="Genomic_DNA"/>
</dbReference>
<comment type="caution">
    <text evidence="2">The sequence shown here is derived from an EMBL/GenBank/DDBJ whole genome shotgun (WGS) entry which is preliminary data.</text>
</comment>
<keyword evidence="3" id="KW-1185">Reference proteome</keyword>
<organism evidence="2 3">
    <name type="scientific">Sulfitobacter porphyrae</name>
    <dbReference type="NCBI Taxonomy" id="1246864"/>
    <lineage>
        <taxon>Bacteria</taxon>
        <taxon>Pseudomonadati</taxon>
        <taxon>Pseudomonadota</taxon>
        <taxon>Alphaproteobacteria</taxon>
        <taxon>Rhodobacterales</taxon>
        <taxon>Roseobacteraceae</taxon>
        <taxon>Sulfitobacter</taxon>
    </lineage>
</organism>
<evidence type="ECO:0000256" key="1">
    <source>
        <dbReference type="SAM" id="MobiDB-lite"/>
    </source>
</evidence>
<accession>A0ABW2B0Z5</accession>
<feature type="region of interest" description="Disordered" evidence="1">
    <location>
        <begin position="50"/>
        <end position="70"/>
    </location>
</feature>
<proteinExistence type="predicted"/>
<sequence length="70" mass="7376">MISLYETTDATATYRETSALQTVKLDATADTGSLMGIMRDAVLVLGSPTPSSFDVKVPETPNGNLDAVAR</sequence>
<protein>
    <submittedName>
        <fullName evidence="2">Uncharacterized protein</fullName>
    </submittedName>
</protein>
<name>A0ABW2B0Z5_9RHOB</name>
<reference evidence="3" key="1">
    <citation type="journal article" date="2019" name="Int. J. Syst. Evol. Microbiol.">
        <title>The Global Catalogue of Microorganisms (GCM) 10K type strain sequencing project: providing services to taxonomists for standard genome sequencing and annotation.</title>
        <authorList>
            <consortium name="The Broad Institute Genomics Platform"/>
            <consortium name="The Broad Institute Genome Sequencing Center for Infectious Disease"/>
            <person name="Wu L."/>
            <person name="Ma J."/>
        </authorList>
    </citation>
    <scope>NUCLEOTIDE SEQUENCE [LARGE SCALE GENOMIC DNA]</scope>
    <source>
        <strain evidence="3">CCUG 66188</strain>
    </source>
</reference>
<evidence type="ECO:0000313" key="2">
    <source>
        <dbReference type="EMBL" id="MFC6759345.1"/>
    </source>
</evidence>
<dbReference type="Proteomes" id="UP001596353">
    <property type="component" value="Unassembled WGS sequence"/>
</dbReference>